<dbReference type="AlphaFoldDB" id="A0A1I0HH80"/>
<protein>
    <submittedName>
        <fullName evidence="1">Uncharacterized protein</fullName>
    </submittedName>
</protein>
<keyword evidence="2" id="KW-1185">Reference proteome</keyword>
<dbReference type="EMBL" id="FOHU01000048">
    <property type="protein sequence ID" value="SET83172.1"/>
    <property type="molecule type" value="Genomic_DNA"/>
</dbReference>
<feature type="non-terminal residue" evidence="1">
    <location>
        <position position="1"/>
    </location>
</feature>
<organism evidence="1 2">
    <name type="scientific">Natronincola peptidivorans</name>
    <dbReference type="NCBI Taxonomy" id="426128"/>
    <lineage>
        <taxon>Bacteria</taxon>
        <taxon>Bacillati</taxon>
        <taxon>Bacillota</taxon>
        <taxon>Clostridia</taxon>
        <taxon>Peptostreptococcales</taxon>
        <taxon>Natronincolaceae</taxon>
        <taxon>Natronincola</taxon>
    </lineage>
</organism>
<sequence length="55" mass="5957">LLTTIMGDSMHAISRLPYPFIGFLARPDVPVASPWLGKLDCHSGTAVYVSVRTVV</sequence>
<dbReference type="Proteomes" id="UP000199568">
    <property type="component" value="Unassembled WGS sequence"/>
</dbReference>
<accession>A0A1I0HH80</accession>
<name>A0A1I0HH80_9FIRM</name>
<gene>
    <name evidence="1" type="ORF">SAMN05660297_03638</name>
</gene>
<evidence type="ECO:0000313" key="1">
    <source>
        <dbReference type="EMBL" id="SET83172.1"/>
    </source>
</evidence>
<reference evidence="1 2" key="1">
    <citation type="submission" date="2016-10" db="EMBL/GenBank/DDBJ databases">
        <authorList>
            <person name="de Groot N.N."/>
        </authorList>
    </citation>
    <scope>NUCLEOTIDE SEQUENCE [LARGE SCALE GENOMIC DNA]</scope>
    <source>
        <strain evidence="1 2">DSM 18979</strain>
    </source>
</reference>
<proteinExistence type="predicted"/>
<evidence type="ECO:0000313" key="2">
    <source>
        <dbReference type="Proteomes" id="UP000199568"/>
    </source>
</evidence>